<dbReference type="InterPro" id="IPR028263">
    <property type="entry name" value="FliG_N"/>
</dbReference>
<evidence type="ECO:0000256" key="8">
    <source>
        <dbReference type="ARBA" id="ARBA00023136"/>
    </source>
</evidence>
<evidence type="ECO:0000259" key="12">
    <source>
        <dbReference type="Pfam" id="PF14841"/>
    </source>
</evidence>
<evidence type="ECO:0000256" key="6">
    <source>
        <dbReference type="ARBA" id="ARBA00022500"/>
    </source>
</evidence>
<feature type="domain" description="Flagellar motor switch protein FliG C-terminal" evidence="11">
    <location>
        <begin position="219"/>
        <end position="329"/>
    </location>
</feature>
<dbReference type="PANTHER" id="PTHR30534">
    <property type="entry name" value="FLAGELLAR MOTOR SWITCH PROTEIN FLIG"/>
    <property type="match status" value="1"/>
</dbReference>
<evidence type="ECO:0000259" key="11">
    <source>
        <dbReference type="Pfam" id="PF01706"/>
    </source>
</evidence>
<dbReference type="RefSeq" id="WP_187794754.1">
    <property type="nucleotide sequence ID" value="NZ_JACOQL010000005.1"/>
</dbReference>
<dbReference type="InterPro" id="IPR000090">
    <property type="entry name" value="Flg_Motor_Flig"/>
</dbReference>
<evidence type="ECO:0000256" key="10">
    <source>
        <dbReference type="ARBA" id="ARBA00025598"/>
    </source>
</evidence>
<evidence type="ECO:0000256" key="7">
    <source>
        <dbReference type="ARBA" id="ARBA00022779"/>
    </source>
</evidence>
<keyword evidence="9" id="KW-0975">Bacterial flagellum</keyword>
<keyword evidence="14" id="KW-0969">Cilium</keyword>
<gene>
    <name evidence="14" type="ORF">H4P12_16400</name>
</gene>
<comment type="function">
    <text evidence="10">FliG is one of three proteins (FliG, FliN, FliM) that forms the rotor-mounted switch complex (C ring), located at the base of the basal body. This complex interacts with the CheY and CheZ chemotaxis proteins, in addition to contacting components of the motor that determine the direction of flagellar rotation.</text>
</comment>
<evidence type="ECO:0000313" key="15">
    <source>
        <dbReference type="Proteomes" id="UP000608594"/>
    </source>
</evidence>
<feature type="domain" description="Flagellar motor switch protein FliG N-terminal" evidence="13">
    <location>
        <begin position="7"/>
        <end position="109"/>
    </location>
</feature>
<dbReference type="PANTHER" id="PTHR30534:SF0">
    <property type="entry name" value="FLAGELLAR MOTOR SWITCH PROTEIN FLIG"/>
    <property type="match status" value="1"/>
</dbReference>
<keyword evidence="8" id="KW-0472">Membrane</keyword>
<evidence type="ECO:0000256" key="2">
    <source>
        <dbReference type="ARBA" id="ARBA00004413"/>
    </source>
</evidence>
<protein>
    <recommendedName>
        <fullName evidence="4">Flagellar motor switch protein FliG</fullName>
    </recommendedName>
</protein>
<reference evidence="14" key="1">
    <citation type="submission" date="2020-08" db="EMBL/GenBank/DDBJ databases">
        <title>Paracoccus amoyensis sp. nov., isolated from the surface seawater at coast of Xiamen, Fujian.</title>
        <authorList>
            <person name="Lyu L."/>
        </authorList>
    </citation>
    <scope>NUCLEOTIDE SEQUENCE</scope>
    <source>
        <strain evidence="14">11-3</strain>
    </source>
</reference>
<dbReference type="GO" id="GO:0009425">
    <property type="term" value="C:bacterial-type flagellum basal body"/>
    <property type="evidence" value="ECO:0007669"/>
    <property type="project" value="UniProtKB-SubCell"/>
</dbReference>
<dbReference type="InterPro" id="IPR011002">
    <property type="entry name" value="FliG_a-hlx"/>
</dbReference>
<dbReference type="SUPFAM" id="SSF48029">
    <property type="entry name" value="FliG"/>
    <property type="match status" value="2"/>
</dbReference>
<feature type="domain" description="Flagellar motor switch protein FliG middle" evidence="12">
    <location>
        <begin position="119"/>
        <end position="188"/>
    </location>
</feature>
<keyword evidence="14" id="KW-0282">Flagellum</keyword>
<evidence type="ECO:0000256" key="1">
    <source>
        <dbReference type="ARBA" id="ARBA00004117"/>
    </source>
</evidence>
<evidence type="ECO:0000256" key="4">
    <source>
        <dbReference type="ARBA" id="ARBA00021870"/>
    </source>
</evidence>
<keyword evidence="14" id="KW-0966">Cell projection</keyword>
<dbReference type="Pfam" id="PF14842">
    <property type="entry name" value="FliG_N"/>
    <property type="match status" value="1"/>
</dbReference>
<dbReference type="Proteomes" id="UP000608594">
    <property type="component" value="Unassembled WGS sequence"/>
</dbReference>
<comment type="similarity">
    <text evidence="3">Belongs to the FliG family.</text>
</comment>
<dbReference type="GO" id="GO:0005886">
    <property type="term" value="C:plasma membrane"/>
    <property type="evidence" value="ECO:0007669"/>
    <property type="project" value="UniProtKB-SubCell"/>
</dbReference>
<proteinExistence type="inferred from homology"/>
<keyword evidence="6" id="KW-0145">Chemotaxis</keyword>
<dbReference type="InterPro" id="IPR023087">
    <property type="entry name" value="Flg_Motor_Flig_C"/>
</dbReference>
<comment type="caution">
    <text evidence="14">The sequence shown here is derived from an EMBL/GenBank/DDBJ whole genome shotgun (WGS) entry which is preliminary data.</text>
</comment>
<organism evidence="14 15">
    <name type="scientific">Paracoccus amoyensis</name>
    <dbReference type="NCBI Taxonomy" id="2760093"/>
    <lineage>
        <taxon>Bacteria</taxon>
        <taxon>Pseudomonadati</taxon>
        <taxon>Pseudomonadota</taxon>
        <taxon>Alphaproteobacteria</taxon>
        <taxon>Rhodobacterales</taxon>
        <taxon>Paracoccaceae</taxon>
        <taxon>Paracoccus</taxon>
    </lineage>
</organism>
<evidence type="ECO:0000256" key="5">
    <source>
        <dbReference type="ARBA" id="ARBA00022475"/>
    </source>
</evidence>
<name>A0A926GQU5_9RHOB</name>
<sequence length="339" mass="36379">MQLQTGLSPRQKAAVIVRLLLDDEDAASLSQLNTDNQTLVAEAMAGMEIIDRQTRDAVITEFCDNLEAVGVTFPGDLDGTLAMLGSRLSDISADHLRRIAATSGHGDPWVRIAALSGDTILRLAHAEAVELVALMLSKLPVERASETFVALPRDRARAVAQAMSMTSAVSPQALQRVGLILLQAAEAIPRPAISTPATERMGAILNFATADLRDEVLGALEEQDIGFAGGVRKAIFIFAHIPIRIAPRDIPRITREVDQAVLIRALAGTTPADTVAADFVLANLSQRMADGLREERDALGKLRARDVEEAMNEVVAVIRRMADAGELTLILPSDEEGDD</sequence>
<dbReference type="GO" id="GO:0071973">
    <property type="term" value="P:bacterial-type flagellum-dependent cell motility"/>
    <property type="evidence" value="ECO:0007669"/>
    <property type="project" value="InterPro"/>
</dbReference>
<dbReference type="Pfam" id="PF01706">
    <property type="entry name" value="FliG_C"/>
    <property type="match status" value="1"/>
</dbReference>
<dbReference type="GO" id="GO:0006935">
    <property type="term" value="P:chemotaxis"/>
    <property type="evidence" value="ECO:0007669"/>
    <property type="project" value="UniProtKB-KW"/>
</dbReference>
<comment type="subcellular location">
    <subcellularLocation>
        <location evidence="1">Bacterial flagellum basal body</location>
    </subcellularLocation>
    <subcellularLocation>
        <location evidence="2">Cell membrane</location>
        <topology evidence="2">Peripheral membrane protein</topology>
        <orientation evidence="2">Cytoplasmic side</orientation>
    </subcellularLocation>
</comment>
<dbReference type="GO" id="GO:0003774">
    <property type="term" value="F:cytoskeletal motor activity"/>
    <property type="evidence" value="ECO:0007669"/>
    <property type="project" value="InterPro"/>
</dbReference>
<evidence type="ECO:0000256" key="3">
    <source>
        <dbReference type="ARBA" id="ARBA00010299"/>
    </source>
</evidence>
<dbReference type="EMBL" id="JACOQL010000005">
    <property type="protein sequence ID" value="MBC9248255.1"/>
    <property type="molecule type" value="Genomic_DNA"/>
</dbReference>
<dbReference type="AlphaFoldDB" id="A0A926GQU5"/>
<keyword evidence="15" id="KW-1185">Reference proteome</keyword>
<dbReference type="Gene3D" id="1.10.220.30">
    <property type="match status" value="3"/>
</dbReference>
<keyword evidence="7" id="KW-0283">Flagellar rotation</keyword>
<evidence type="ECO:0000259" key="13">
    <source>
        <dbReference type="Pfam" id="PF14842"/>
    </source>
</evidence>
<evidence type="ECO:0000313" key="14">
    <source>
        <dbReference type="EMBL" id="MBC9248255.1"/>
    </source>
</evidence>
<evidence type="ECO:0000256" key="9">
    <source>
        <dbReference type="ARBA" id="ARBA00023143"/>
    </source>
</evidence>
<keyword evidence="5" id="KW-1003">Cell membrane</keyword>
<accession>A0A926GQU5</accession>
<dbReference type="PRINTS" id="PR00954">
    <property type="entry name" value="FLGMOTORFLIG"/>
</dbReference>
<dbReference type="InterPro" id="IPR032779">
    <property type="entry name" value="FliG_M"/>
</dbReference>
<dbReference type="Pfam" id="PF14841">
    <property type="entry name" value="FliG_M"/>
    <property type="match status" value="1"/>
</dbReference>